<feature type="transmembrane region" description="Helical" evidence="1">
    <location>
        <begin position="295"/>
        <end position="314"/>
    </location>
</feature>
<evidence type="ECO:0000256" key="1">
    <source>
        <dbReference type="SAM" id="Phobius"/>
    </source>
</evidence>
<evidence type="ECO:0000313" key="4">
    <source>
        <dbReference type="Proteomes" id="UP001303473"/>
    </source>
</evidence>
<feature type="transmembrane region" description="Helical" evidence="1">
    <location>
        <begin position="413"/>
        <end position="437"/>
    </location>
</feature>
<sequence>MASPFTRFFLLLPSLCVLSCARSFNRDQSQHGVSVLRLHARNATGVPGSNPSVANATTAVNNAVCNFTQEYTVKAIKANCSAYIEPLESVAAFPPTERWAVSDGFVNCTYHELATQFPDMPPGNPAFAFRDGQLIVTKKPNIDDARRYGPPPPLKPAAIPEGFVKATPFFPIFVDAIEPFFLEYAEATPCSSSNSSGGGSQPDPIGLLQSFDIAAQQYTRCAVQSPSEDVGRCTVETTAKLRYLPASFFIYFGAPQCDSKLWSLVGVACSIVLDFLQIGALMYLRGTKSFSWLQFLLKLAAGLGEPAIQAVLLMRRSSGENSASSAGFVIAAMEFLQPTAAPLLAGLAGWHFSKGHGFQVLATDAVTTLAGVLMILGFTTMQVLSVLIPSASGGSMLVPIGLLCAVGPWLLMYLLFGFIAIPLQLGFMLGFVEAWLFETHYMFGVAFLALGILIVVVGFVAFTPIWALWELGWVLWQKKKNKKNKNKSAKVEEKTGEKPIFPLARYFRERFQNTSRFKRGLVKFVFWLFILMSFASVVGKWMFMVNILSLAGDAYCPSGYKEATFAGLGFKAVMLGAGVAAQFFSLTA</sequence>
<name>A0AAN6S335_9PEZI</name>
<feature type="transmembrane region" description="Helical" evidence="1">
    <location>
        <begin position="360"/>
        <end position="380"/>
    </location>
</feature>
<gene>
    <name evidence="3" type="ORF">QBC46DRAFT_342632</name>
</gene>
<dbReference type="AlphaFoldDB" id="A0AAN6S335"/>
<accession>A0AAN6S335</accession>
<keyword evidence="1" id="KW-0472">Membrane</keyword>
<feature type="transmembrane region" description="Helical" evidence="1">
    <location>
        <begin position="386"/>
        <end position="406"/>
    </location>
</feature>
<evidence type="ECO:0000313" key="3">
    <source>
        <dbReference type="EMBL" id="KAK3939302.1"/>
    </source>
</evidence>
<keyword evidence="1" id="KW-0812">Transmembrane</keyword>
<comment type="caution">
    <text evidence="3">The sequence shown here is derived from an EMBL/GenBank/DDBJ whole genome shotgun (WGS) entry which is preliminary data.</text>
</comment>
<feature type="chain" id="PRO_5043003256" evidence="2">
    <location>
        <begin position="22"/>
        <end position="588"/>
    </location>
</feature>
<feature type="signal peptide" evidence="2">
    <location>
        <begin position="1"/>
        <end position="21"/>
    </location>
</feature>
<dbReference type="Proteomes" id="UP001303473">
    <property type="component" value="Unassembled WGS sequence"/>
</dbReference>
<dbReference type="EMBL" id="MU853813">
    <property type="protein sequence ID" value="KAK3939302.1"/>
    <property type="molecule type" value="Genomic_DNA"/>
</dbReference>
<evidence type="ECO:0000256" key="2">
    <source>
        <dbReference type="SAM" id="SignalP"/>
    </source>
</evidence>
<feature type="transmembrane region" description="Helical" evidence="1">
    <location>
        <begin position="524"/>
        <end position="543"/>
    </location>
</feature>
<protein>
    <submittedName>
        <fullName evidence="3">Uncharacterized protein</fullName>
    </submittedName>
</protein>
<proteinExistence type="predicted"/>
<keyword evidence="1" id="KW-1133">Transmembrane helix</keyword>
<feature type="transmembrane region" description="Helical" evidence="1">
    <location>
        <begin position="443"/>
        <end position="476"/>
    </location>
</feature>
<feature type="transmembrane region" description="Helical" evidence="1">
    <location>
        <begin position="261"/>
        <end position="283"/>
    </location>
</feature>
<organism evidence="3 4">
    <name type="scientific">Diplogelasinospora grovesii</name>
    <dbReference type="NCBI Taxonomy" id="303347"/>
    <lineage>
        <taxon>Eukaryota</taxon>
        <taxon>Fungi</taxon>
        <taxon>Dikarya</taxon>
        <taxon>Ascomycota</taxon>
        <taxon>Pezizomycotina</taxon>
        <taxon>Sordariomycetes</taxon>
        <taxon>Sordariomycetidae</taxon>
        <taxon>Sordariales</taxon>
        <taxon>Diplogelasinosporaceae</taxon>
        <taxon>Diplogelasinospora</taxon>
    </lineage>
</organism>
<feature type="transmembrane region" description="Helical" evidence="1">
    <location>
        <begin position="563"/>
        <end position="584"/>
    </location>
</feature>
<feature type="transmembrane region" description="Helical" evidence="1">
    <location>
        <begin position="326"/>
        <end position="348"/>
    </location>
</feature>
<keyword evidence="2" id="KW-0732">Signal</keyword>
<keyword evidence="4" id="KW-1185">Reference proteome</keyword>
<reference evidence="4" key="1">
    <citation type="journal article" date="2023" name="Mol. Phylogenet. Evol.">
        <title>Genome-scale phylogeny and comparative genomics of the fungal order Sordariales.</title>
        <authorList>
            <person name="Hensen N."/>
            <person name="Bonometti L."/>
            <person name="Westerberg I."/>
            <person name="Brannstrom I.O."/>
            <person name="Guillou S."/>
            <person name="Cros-Aarteil S."/>
            <person name="Calhoun S."/>
            <person name="Haridas S."/>
            <person name="Kuo A."/>
            <person name="Mondo S."/>
            <person name="Pangilinan J."/>
            <person name="Riley R."/>
            <person name="LaButti K."/>
            <person name="Andreopoulos B."/>
            <person name="Lipzen A."/>
            <person name="Chen C."/>
            <person name="Yan M."/>
            <person name="Daum C."/>
            <person name="Ng V."/>
            <person name="Clum A."/>
            <person name="Steindorff A."/>
            <person name="Ohm R.A."/>
            <person name="Martin F."/>
            <person name="Silar P."/>
            <person name="Natvig D.O."/>
            <person name="Lalanne C."/>
            <person name="Gautier V."/>
            <person name="Ament-Velasquez S.L."/>
            <person name="Kruys A."/>
            <person name="Hutchinson M.I."/>
            <person name="Powell A.J."/>
            <person name="Barry K."/>
            <person name="Miller A.N."/>
            <person name="Grigoriev I.V."/>
            <person name="Debuchy R."/>
            <person name="Gladieux P."/>
            <person name="Hiltunen Thoren M."/>
            <person name="Johannesson H."/>
        </authorList>
    </citation>
    <scope>NUCLEOTIDE SEQUENCE [LARGE SCALE GENOMIC DNA]</scope>
    <source>
        <strain evidence="4">CBS 340.73</strain>
    </source>
</reference>